<proteinExistence type="inferred from homology"/>
<keyword evidence="5" id="KW-0029">Amino-acid transport</keyword>
<evidence type="ECO:0000256" key="3">
    <source>
        <dbReference type="ARBA" id="ARBA00022448"/>
    </source>
</evidence>
<name>A0A549YFC1_9BACI</name>
<keyword evidence="11" id="KW-1185">Reference proteome</keyword>
<sequence length="247" mass="27118">MNRKRLVAEIVRWFFIMLVAVFLIWSFQNGYLDLLYNEADEFFVLLRQHAALVALSSFLAVLIAIPVGILVTRPRFRRVQWLFMGLANIGQTVPNLAMLALAMGFLGTGFKPAVFALFLYSILPILRNTVAGIDSINSDLIDAAEGMGFKQHQILWRIELPNAAYSILAGVRTSLVINVGTAALAFLIGGGGLGTWVYTGISLFDNAYLISGALPITLFALAMDFLLRGIERILIPKPLRVTASEAA</sequence>
<feature type="transmembrane region" description="Helical" evidence="8">
    <location>
        <begin position="51"/>
        <end position="71"/>
    </location>
</feature>
<keyword evidence="4 8" id="KW-0812">Transmembrane</keyword>
<evidence type="ECO:0000256" key="6">
    <source>
        <dbReference type="ARBA" id="ARBA00022989"/>
    </source>
</evidence>
<dbReference type="AlphaFoldDB" id="A0A549YFC1"/>
<comment type="subcellular location">
    <subcellularLocation>
        <location evidence="1 8">Cell membrane</location>
        <topology evidence="1 8">Multi-pass membrane protein</topology>
    </subcellularLocation>
</comment>
<keyword evidence="6 8" id="KW-1133">Transmembrane helix</keyword>
<feature type="transmembrane region" description="Helical" evidence="8">
    <location>
        <begin position="112"/>
        <end position="130"/>
    </location>
</feature>
<evidence type="ECO:0000313" key="11">
    <source>
        <dbReference type="Proteomes" id="UP000319280"/>
    </source>
</evidence>
<evidence type="ECO:0000256" key="8">
    <source>
        <dbReference type="RuleBase" id="RU363032"/>
    </source>
</evidence>
<comment type="caution">
    <text evidence="10">The sequence shown here is derived from an EMBL/GenBank/DDBJ whole genome shotgun (WGS) entry which is preliminary data.</text>
</comment>
<feature type="transmembrane region" description="Helical" evidence="8">
    <location>
        <begin position="12"/>
        <end position="31"/>
    </location>
</feature>
<evidence type="ECO:0000259" key="9">
    <source>
        <dbReference type="PROSITE" id="PS50928"/>
    </source>
</evidence>
<dbReference type="EMBL" id="VJMZ01000001">
    <property type="protein sequence ID" value="TRM10589.1"/>
    <property type="molecule type" value="Genomic_DNA"/>
</dbReference>
<dbReference type="GO" id="GO:0006865">
    <property type="term" value="P:amino acid transport"/>
    <property type="evidence" value="ECO:0007669"/>
    <property type="project" value="UniProtKB-KW"/>
</dbReference>
<evidence type="ECO:0000256" key="1">
    <source>
        <dbReference type="ARBA" id="ARBA00004651"/>
    </source>
</evidence>
<dbReference type="RefSeq" id="WP_142789874.1">
    <property type="nucleotide sequence ID" value="NZ_VJMZ01000001.1"/>
</dbReference>
<dbReference type="GO" id="GO:0031460">
    <property type="term" value="P:glycine betaine transport"/>
    <property type="evidence" value="ECO:0007669"/>
    <property type="project" value="TreeGrafter"/>
</dbReference>
<evidence type="ECO:0000256" key="5">
    <source>
        <dbReference type="ARBA" id="ARBA00022970"/>
    </source>
</evidence>
<feature type="transmembrane region" description="Helical" evidence="8">
    <location>
        <begin position="175"/>
        <end position="201"/>
    </location>
</feature>
<accession>A0A549YFC1</accession>
<dbReference type="SUPFAM" id="SSF161098">
    <property type="entry name" value="MetI-like"/>
    <property type="match status" value="1"/>
</dbReference>
<dbReference type="GO" id="GO:0055085">
    <property type="term" value="P:transmembrane transport"/>
    <property type="evidence" value="ECO:0007669"/>
    <property type="project" value="InterPro"/>
</dbReference>
<dbReference type="InterPro" id="IPR035906">
    <property type="entry name" value="MetI-like_sf"/>
</dbReference>
<protein>
    <submittedName>
        <fullName evidence="10">ABC transporter permease</fullName>
    </submittedName>
</protein>
<evidence type="ECO:0000256" key="2">
    <source>
        <dbReference type="ARBA" id="ARBA00007069"/>
    </source>
</evidence>
<gene>
    <name evidence="10" type="ORF">FH966_01995</name>
</gene>
<dbReference type="PANTHER" id="PTHR30177:SF4">
    <property type="entry name" value="OSMOPROTECTANT IMPORT PERMEASE PROTEIN OSMW"/>
    <property type="match status" value="1"/>
</dbReference>
<reference evidence="10 11" key="1">
    <citation type="submission" date="2019-07" db="EMBL/GenBank/DDBJ databases">
        <title>Genomic analysis of Lentibacillus sp. NKC851-2.</title>
        <authorList>
            <person name="Oh Y.J."/>
        </authorList>
    </citation>
    <scope>NUCLEOTIDE SEQUENCE [LARGE SCALE GENOMIC DNA]</scope>
    <source>
        <strain evidence="10 11">NKC851-2</strain>
    </source>
</reference>
<dbReference type="Pfam" id="PF00528">
    <property type="entry name" value="BPD_transp_1"/>
    <property type="match status" value="1"/>
</dbReference>
<keyword evidence="3 8" id="KW-0813">Transport</keyword>
<dbReference type="Gene3D" id="1.10.3720.10">
    <property type="entry name" value="MetI-like"/>
    <property type="match status" value="1"/>
</dbReference>
<organism evidence="10 11">
    <name type="scientific">Lentibacillus cibarius</name>
    <dbReference type="NCBI Taxonomy" id="2583219"/>
    <lineage>
        <taxon>Bacteria</taxon>
        <taxon>Bacillati</taxon>
        <taxon>Bacillota</taxon>
        <taxon>Bacilli</taxon>
        <taxon>Bacillales</taxon>
        <taxon>Bacillaceae</taxon>
        <taxon>Lentibacillus</taxon>
    </lineage>
</organism>
<evidence type="ECO:0000313" key="10">
    <source>
        <dbReference type="EMBL" id="TRM10589.1"/>
    </source>
</evidence>
<dbReference type="InterPro" id="IPR000515">
    <property type="entry name" value="MetI-like"/>
</dbReference>
<dbReference type="Proteomes" id="UP000319280">
    <property type="component" value="Unassembled WGS sequence"/>
</dbReference>
<evidence type="ECO:0000256" key="7">
    <source>
        <dbReference type="ARBA" id="ARBA00023136"/>
    </source>
</evidence>
<keyword evidence="7 8" id="KW-0472">Membrane</keyword>
<dbReference type="CDD" id="cd06261">
    <property type="entry name" value="TM_PBP2"/>
    <property type="match status" value="1"/>
</dbReference>
<dbReference type="FunFam" id="1.10.3720.10:FF:000001">
    <property type="entry name" value="Glycine betaine ABC transporter, permease"/>
    <property type="match status" value="1"/>
</dbReference>
<dbReference type="InterPro" id="IPR051204">
    <property type="entry name" value="ABC_transp_perm/SBD"/>
</dbReference>
<feature type="transmembrane region" description="Helical" evidence="8">
    <location>
        <begin position="207"/>
        <end position="227"/>
    </location>
</feature>
<dbReference type="GO" id="GO:0005886">
    <property type="term" value="C:plasma membrane"/>
    <property type="evidence" value="ECO:0007669"/>
    <property type="project" value="UniProtKB-SubCell"/>
</dbReference>
<feature type="domain" description="ABC transmembrane type-1" evidence="9">
    <location>
        <begin position="46"/>
        <end position="227"/>
    </location>
</feature>
<dbReference type="PANTHER" id="PTHR30177">
    <property type="entry name" value="GLYCINE BETAINE/L-PROLINE TRANSPORT SYSTEM PERMEASE PROTEIN PROW"/>
    <property type="match status" value="1"/>
</dbReference>
<evidence type="ECO:0000256" key="4">
    <source>
        <dbReference type="ARBA" id="ARBA00022692"/>
    </source>
</evidence>
<feature type="transmembrane region" description="Helical" evidence="8">
    <location>
        <begin position="83"/>
        <end position="106"/>
    </location>
</feature>
<comment type="similarity">
    <text evidence="2">Belongs to the binding-protein-dependent transport system permease family. CysTW subfamily.</text>
</comment>
<dbReference type="PROSITE" id="PS50928">
    <property type="entry name" value="ABC_TM1"/>
    <property type="match status" value="1"/>
</dbReference>